<feature type="compositionally biased region" description="Polar residues" evidence="1">
    <location>
        <begin position="724"/>
        <end position="733"/>
    </location>
</feature>
<feature type="region of interest" description="Disordered" evidence="1">
    <location>
        <begin position="669"/>
        <end position="688"/>
    </location>
</feature>
<feature type="region of interest" description="Disordered" evidence="1">
    <location>
        <begin position="237"/>
        <end position="261"/>
    </location>
</feature>
<feature type="compositionally biased region" description="Basic residues" evidence="1">
    <location>
        <begin position="1121"/>
        <end position="1144"/>
    </location>
</feature>
<protein>
    <submittedName>
        <fullName evidence="2">Uncharacterized protein</fullName>
    </submittedName>
</protein>
<dbReference type="STRING" id="7375.A0A0L0C126"/>
<accession>A0A0L0C126</accession>
<feature type="region of interest" description="Disordered" evidence="1">
    <location>
        <begin position="1"/>
        <end position="39"/>
    </location>
</feature>
<feature type="compositionally biased region" description="Low complexity" evidence="1">
    <location>
        <begin position="434"/>
        <end position="448"/>
    </location>
</feature>
<dbReference type="OrthoDB" id="9984778at2759"/>
<dbReference type="OMA" id="HTHHHEM"/>
<feature type="region of interest" description="Disordered" evidence="1">
    <location>
        <begin position="936"/>
        <end position="982"/>
    </location>
</feature>
<feature type="region of interest" description="Disordered" evidence="1">
    <location>
        <begin position="96"/>
        <end position="215"/>
    </location>
</feature>
<feature type="compositionally biased region" description="Low complexity" evidence="1">
    <location>
        <begin position="9"/>
        <end position="35"/>
    </location>
</feature>
<feature type="region of interest" description="Disordered" evidence="1">
    <location>
        <begin position="814"/>
        <end position="834"/>
    </location>
</feature>
<reference evidence="2 3" key="1">
    <citation type="journal article" date="2015" name="Nat. Commun.">
        <title>Lucilia cuprina genome unlocks parasitic fly biology to underpin future interventions.</title>
        <authorList>
            <person name="Anstead C.A."/>
            <person name="Korhonen P.K."/>
            <person name="Young N.D."/>
            <person name="Hall R.S."/>
            <person name="Jex A.R."/>
            <person name="Murali S.C."/>
            <person name="Hughes D.S."/>
            <person name="Lee S.F."/>
            <person name="Perry T."/>
            <person name="Stroehlein A.J."/>
            <person name="Ansell B.R."/>
            <person name="Breugelmans B."/>
            <person name="Hofmann A."/>
            <person name="Qu J."/>
            <person name="Dugan S."/>
            <person name="Lee S.L."/>
            <person name="Chao H."/>
            <person name="Dinh H."/>
            <person name="Han Y."/>
            <person name="Doddapaneni H.V."/>
            <person name="Worley K.C."/>
            <person name="Muzny D.M."/>
            <person name="Ioannidis P."/>
            <person name="Waterhouse R.M."/>
            <person name="Zdobnov E.M."/>
            <person name="James P.J."/>
            <person name="Bagnall N.H."/>
            <person name="Kotze A.C."/>
            <person name="Gibbs R.A."/>
            <person name="Richards S."/>
            <person name="Batterham P."/>
            <person name="Gasser R.B."/>
        </authorList>
    </citation>
    <scope>NUCLEOTIDE SEQUENCE [LARGE SCALE GENOMIC DNA]</scope>
    <source>
        <strain evidence="2 3">LS</strain>
        <tissue evidence="2">Full body</tissue>
    </source>
</reference>
<evidence type="ECO:0000256" key="1">
    <source>
        <dbReference type="SAM" id="MobiDB-lite"/>
    </source>
</evidence>
<feature type="compositionally biased region" description="Pro residues" evidence="1">
    <location>
        <begin position="675"/>
        <end position="684"/>
    </location>
</feature>
<feature type="region of interest" description="Disordered" evidence="1">
    <location>
        <begin position="1063"/>
        <end position="1155"/>
    </location>
</feature>
<dbReference type="Proteomes" id="UP000037069">
    <property type="component" value="Unassembled WGS sequence"/>
</dbReference>
<feature type="compositionally biased region" description="Low complexity" evidence="1">
    <location>
        <begin position="489"/>
        <end position="508"/>
    </location>
</feature>
<feature type="compositionally biased region" description="Low complexity" evidence="1">
    <location>
        <begin position="1083"/>
        <end position="1094"/>
    </location>
</feature>
<feature type="compositionally biased region" description="Low complexity" evidence="1">
    <location>
        <begin position="455"/>
        <end position="479"/>
    </location>
</feature>
<feature type="compositionally biased region" description="Polar residues" evidence="1">
    <location>
        <begin position="571"/>
        <end position="590"/>
    </location>
</feature>
<proteinExistence type="predicted"/>
<feature type="compositionally biased region" description="Basic residues" evidence="1">
    <location>
        <begin position="242"/>
        <end position="260"/>
    </location>
</feature>
<feature type="compositionally biased region" description="Polar residues" evidence="1">
    <location>
        <begin position="384"/>
        <end position="395"/>
    </location>
</feature>
<feature type="region of interest" description="Disordered" evidence="1">
    <location>
        <begin position="571"/>
        <end position="651"/>
    </location>
</feature>
<feature type="compositionally biased region" description="Polar residues" evidence="1">
    <location>
        <begin position="96"/>
        <end position="117"/>
    </location>
</feature>
<feature type="region of interest" description="Disordered" evidence="1">
    <location>
        <begin position="885"/>
        <end position="913"/>
    </location>
</feature>
<evidence type="ECO:0000313" key="3">
    <source>
        <dbReference type="Proteomes" id="UP000037069"/>
    </source>
</evidence>
<sequence>MERNQNDVNQSQNPSTTTNTHLSSEQFQQQQLQQQPHTHHHEMNEVELEVQQHLNEEVEAANYETVYVIEDVGSDVSASRAHFVPLRAEYTTDATNANTSQATVTTSTEPQQPQQLSRHYYPRHHYHHHHHHHHQHQPYQRQYACSSSPSAFVADYESDNGDYQRPQRPYGGHVHHHQMALTCRPHYHMPPQHQPPLQQQQQQQHPHLHHQREQIARPSAPIVRLAERSFNSPMTVEFSQGHHPHAHPSAHHTHPQHHHQYQYNSEEYPSFYMVPMQQPTQSCNCTSTSNATTPPRTCESCACSTTASEQQQQQQTERSMTAEIHPTSSTNIIFNTQNANNTNTTDRDRADNRRHYDEVASTAYSAQISEDAAHLHHRDEDEVASTTSNSMNTLPTEELESCRGSPFSLVMPAPPNNHDEVSSASEAEHVQFAHTRTTNTTTTTSAAAMKKHKSTTTNVVGSSPTSTSSSSQVSSNHAGSSGGAGSDVGSGVSTEAAAGSSSSRSSSSRNNYVVDLVESTTSSNSFRRLSDDQPSTSHRVRLRDAEYNGRYWQNFDEESYDQPTVAWNLHKSSSGSQQHADTNQTNNNEESSSSSRSPSLSRFHLRYIRTEDRSRETEEEEEPTRSSKIQRLNSNHSGGVHNDSGSLMPPALQRDHQTTINTNGSYVITYAGHQQPPPPPPPPLPHRRRRLETITSSDQAQNFVMSDHTQDQQQQLQSSSSSSEVNVQPSTSRGRLGGGNKTKCNETNIKPPVVLTAPDLQLDWLSDATTTTTDGEDDEVVFVHSSREPILSIDLTADDESAISLEMSSIIEQAASSSSTANHNNHNHQHSHHNATITPVAPASEHQLASVNSPHTGEERMEDWYGVEPIRMTPSPVVLSLNNDSYTLAQGPSSSSLPPSEPQRAHQSTSGYPVLPFHSMNSRMWGNPCLDCFMPEEQNNEPGGDRAISSRQPTTNATISSSAEASASGNLAMTPHCHSTTSNTAGLARLRSVWRSYLTEIPPSPADLPTPIVPNTPPPPPIFIVNPYAVTEHNPTHYTNTANMPPVPSLGLVSVAPPPTPLYIPPSLQDAQSTRQMNPPPSSHLSLSPGSTTPNAYQYGNIYHHSHAHTTTRPHDNHIITHNHHGHTHAISHSHGLPHTHTHTFRTAAGSHGPPPPPYLVHQNLWLRQHNVQEIHRRHMTPTPIDLSSNPLNLTSSFRTRFQQLPNVCSCVHGRNGPVSSLDPAYYPYDSRPQPQNRRCPVLRRPAVHHHMFHHYSPVHVEIDLSTPRIVIGSSIRPPRGATLEIIERNTLPHKYRRVRRPSETDEDAEKCAICLSLFEIENDVRYVNVIISYLVLVQS</sequence>
<feature type="region of interest" description="Disordered" evidence="1">
    <location>
        <begin position="706"/>
        <end position="750"/>
    </location>
</feature>
<name>A0A0L0C126_LUCCU</name>
<gene>
    <name evidence="2" type="ORF">FF38_05182</name>
</gene>
<feature type="compositionally biased region" description="Low complexity" evidence="1">
    <location>
        <begin position="711"/>
        <end position="723"/>
    </location>
</feature>
<organism evidence="2 3">
    <name type="scientific">Lucilia cuprina</name>
    <name type="common">Green bottle fly</name>
    <name type="synonym">Australian sheep blowfly</name>
    <dbReference type="NCBI Taxonomy" id="7375"/>
    <lineage>
        <taxon>Eukaryota</taxon>
        <taxon>Metazoa</taxon>
        <taxon>Ecdysozoa</taxon>
        <taxon>Arthropoda</taxon>
        <taxon>Hexapoda</taxon>
        <taxon>Insecta</taxon>
        <taxon>Pterygota</taxon>
        <taxon>Neoptera</taxon>
        <taxon>Endopterygota</taxon>
        <taxon>Diptera</taxon>
        <taxon>Brachycera</taxon>
        <taxon>Muscomorpha</taxon>
        <taxon>Oestroidea</taxon>
        <taxon>Calliphoridae</taxon>
        <taxon>Luciliinae</taxon>
        <taxon>Lucilia</taxon>
    </lineage>
</organism>
<keyword evidence="3" id="KW-1185">Reference proteome</keyword>
<feature type="compositionally biased region" description="Low complexity" evidence="1">
    <location>
        <begin position="195"/>
        <end position="205"/>
    </location>
</feature>
<feature type="compositionally biased region" description="Polar residues" evidence="1">
    <location>
        <begin position="949"/>
        <end position="959"/>
    </location>
</feature>
<feature type="compositionally biased region" description="Low complexity" evidence="1">
    <location>
        <begin position="591"/>
        <end position="602"/>
    </location>
</feature>
<feature type="compositionally biased region" description="Basic residues" evidence="1">
    <location>
        <begin position="120"/>
        <end position="136"/>
    </location>
</feature>
<comment type="caution">
    <text evidence="2">The sequence shown here is derived from an EMBL/GenBank/DDBJ whole genome shotgun (WGS) entry which is preliminary data.</text>
</comment>
<feature type="compositionally biased region" description="Polar residues" evidence="1">
    <location>
        <begin position="518"/>
        <end position="537"/>
    </location>
</feature>
<feature type="region of interest" description="Disordered" evidence="1">
    <location>
        <begin position="434"/>
        <end position="541"/>
    </location>
</feature>
<dbReference type="EMBL" id="JRES01001052">
    <property type="protein sequence ID" value="KNC25962.1"/>
    <property type="molecule type" value="Genomic_DNA"/>
</dbReference>
<evidence type="ECO:0000313" key="2">
    <source>
        <dbReference type="EMBL" id="KNC25962.1"/>
    </source>
</evidence>
<feature type="region of interest" description="Disordered" evidence="1">
    <location>
        <begin position="372"/>
        <end position="399"/>
    </location>
</feature>
<feature type="compositionally biased region" description="Low complexity" evidence="1">
    <location>
        <begin position="814"/>
        <end position="824"/>
    </location>
</feature>